<sequence>MDAIQTQIQTELPFCRLCFSQACDLYELFPGAGNDNESLLLKILELVNVAVGIALGIKVLYLCEFLIRASCLVCVRSYFQINFDEDLNSYICGKCVTTVEDFFDYKEKVKENDLLLREKRKTVDHATAIYNVVSMQPDATNSSASNGATGAGGGSDLGAGGIDESHVGLDQRISIEGGPPLNGNIIEFKKQLFTASPSQLGIWLCVASGSDIQCPAAIEVDDNIQVVAEIGQHNHGLPVSVPENPPETTPTKQQQQQQQQQQHQQPQSHHHTHHGQQTQEQQHHHQHEEDTIVVTSDGTPAILTTPVTPVVANSSSRGTGAAGAASKASSTSSSSSKKKKARDQPSKRKVSNDILVGDGWLTDVTTFKRNHYQLVTKDGYQTFLIYNGYRFRTQQKIRNGIAAWKCAWNGRKGCQAILHITEDYQKVREVGSPHNHEPSLRDRIISNKPTNGNTSDQSLMMQSDGEELGEMHKITATTSVGSTSGGGTGAGTITGETITLGGGATVVAITTTGTNASVNSSTSTASAATLDLTSEMDFVQQSSNSGSELITTTTTTSTPGGSSSSSADPQAAQHHQQHHHHHHHHHLHHAHEVGVVDEVVGKDDTTMSMDIEEIIRPHVVLHPTSE</sequence>
<feature type="region of interest" description="Disordered" evidence="4">
    <location>
        <begin position="430"/>
        <end position="459"/>
    </location>
</feature>
<dbReference type="VEuPathDB" id="VectorBase:ACHR001336"/>
<dbReference type="Gene3D" id="2.20.25.240">
    <property type="match status" value="1"/>
</dbReference>
<feature type="compositionally biased region" description="Basic and acidic residues" evidence="4">
    <location>
        <begin position="281"/>
        <end position="290"/>
    </location>
</feature>
<evidence type="ECO:0000256" key="3">
    <source>
        <dbReference type="ARBA" id="ARBA00022833"/>
    </source>
</evidence>
<dbReference type="Gene3D" id="3.40.1800.20">
    <property type="match status" value="1"/>
</dbReference>
<feature type="compositionally biased region" description="Basic and acidic residues" evidence="4">
    <location>
        <begin position="430"/>
        <end position="445"/>
    </location>
</feature>
<dbReference type="Pfam" id="PF04500">
    <property type="entry name" value="FLYWCH"/>
    <property type="match status" value="1"/>
</dbReference>
<accession>A0A182JS54</accession>
<dbReference type="InterPro" id="IPR012934">
    <property type="entry name" value="Znf_AD"/>
</dbReference>
<keyword evidence="3" id="KW-0862">Zinc</keyword>
<feature type="compositionally biased region" description="Low complexity" evidence="4">
    <location>
        <begin position="314"/>
        <end position="335"/>
    </location>
</feature>
<protein>
    <recommendedName>
        <fullName evidence="5">ZAD domain-containing protein</fullName>
    </recommendedName>
</protein>
<dbReference type="Proteomes" id="UP000075881">
    <property type="component" value="Unassembled WGS sequence"/>
</dbReference>
<feature type="region of interest" description="Disordered" evidence="4">
    <location>
        <begin position="140"/>
        <end position="161"/>
    </location>
</feature>
<reference evidence="7" key="1">
    <citation type="submission" date="2013-03" db="EMBL/GenBank/DDBJ databases">
        <title>The Genome Sequence of Anopheles christyi ACHKN1017.</title>
        <authorList>
            <consortium name="The Broad Institute Genomics Platform"/>
            <person name="Neafsey D.E."/>
            <person name="Besansky N."/>
            <person name="Walker B."/>
            <person name="Young S.K."/>
            <person name="Zeng Q."/>
            <person name="Gargeya S."/>
            <person name="Fitzgerald M."/>
            <person name="Haas B."/>
            <person name="Abouelleil A."/>
            <person name="Allen A.W."/>
            <person name="Alvarado L."/>
            <person name="Arachchi H.M."/>
            <person name="Berlin A.M."/>
            <person name="Chapman S.B."/>
            <person name="Gainer-Dewar J."/>
            <person name="Goldberg J."/>
            <person name="Griggs A."/>
            <person name="Gujja S."/>
            <person name="Hansen M."/>
            <person name="Howarth C."/>
            <person name="Imamovic A."/>
            <person name="Ireland A."/>
            <person name="Larimer J."/>
            <person name="McCowan C."/>
            <person name="Murphy C."/>
            <person name="Pearson M."/>
            <person name="Poon T.W."/>
            <person name="Priest M."/>
            <person name="Roberts A."/>
            <person name="Saif S."/>
            <person name="Shea T."/>
            <person name="Sisk P."/>
            <person name="Sykes S."/>
            <person name="Wortman J."/>
            <person name="Nusbaum C."/>
            <person name="Birren B."/>
        </authorList>
    </citation>
    <scope>NUCLEOTIDE SEQUENCE [LARGE SCALE GENOMIC DNA]</scope>
    <source>
        <strain evidence="7">ACHKN1017</strain>
    </source>
</reference>
<keyword evidence="7" id="KW-1185">Reference proteome</keyword>
<feature type="domain" description="ZAD" evidence="5">
    <location>
        <begin position="14"/>
        <end position="119"/>
    </location>
</feature>
<dbReference type="InterPro" id="IPR007588">
    <property type="entry name" value="Znf_FLYWCH"/>
</dbReference>
<feature type="compositionally biased region" description="Low complexity" evidence="4">
    <location>
        <begin position="249"/>
        <end position="267"/>
    </location>
</feature>
<feature type="compositionally biased region" description="Basic residues" evidence="4">
    <location>
        <begin position="575"/>
        <end position="589"/>
    </location>
</feature>
<feature type="region of interest" description="Disordered" evidence="4">
    <location>
        <begin position="235"/>
        <end position="291"/>
    </location>
</feature>
<dbReference type="AlphaFoldDB" id="A0A182JS54"/>
<reference evidence="6" key="2">
    <citation type="submission" date="2020-05" db="UniProtKB">
        <authorList>
            <consortium name="EnsemblMetazoa"/>
        </authorList>
    </citation>
    <scope>IDENTIFICATION</scope>
    <source>
        <strain evidence="6">ACHKN1017</strain>
    </source>
</reference>
<dbReference type="GO" id="GO:0008270">
    <property type="term" value="F:zinc ion binding"/>
    <property type="evidence" value="ECO:0007669"/>
    <property type="project" value="UniProtKB-KW"/>
</dbReference>
<evidence type="ECO:0000256" key="1">
    <source>
        <dbReference type="ARBA" id="ARBA00022723"/>
    </source>
</evidence>
<feature type="compositionally biased region" description="Polar residues" evidence="4">
    <location>
        <begin position="447"/>
        <end position="459"/>
    </location>
</feature>
<dbReference type="EnsemblMetazoa" id="ACHR001336-RA">
    <property type="protein sequence ID" value="ACHR001336-PA"/>
    <property type="gene ID" value="ACHR001336"/>
</dbReference>
<evidence type="ECO:0000256" key="2">
    <source>
        <dbReference type="ARBA" id="ARBA00022771"/>
    </source>
</evidence>
<feature type="compositionally biased region" description="Gly residues" evidence="4">
    <location>
        <begin position="149"/>
        <end position="161"/>
    </location>
</feature>
<dbReference type="SMART" id="SM00868">
    <property type="entry name" value="zf-AD"/>
    <property type="match status" value="1"/>
</dbReference>
<dbReference type="GO" id="GO:0005634">
    <property type="term" value="C:nucleus"/>
    <property type="evidence" value="ECO:0007669"/>
    <property type="project" value="InterPro"/>
</dbReference>
<dbReference type="PANTHER" id="PTHR39942">
    <property type="entry name" value="BCDNA.LD26519-RELATED"/>
    <property type="match status" value="1"/>
</dbReference>
<organism evidence="6 7">
    <name type="scientific">Anopheles christyi</name>
    <dbReference type="NCBI Taxonomy" id="43041"/>
    <lineage>
        <taxon>Eukaryota</taxon>
        <taxon>Metazoa</taxon>
        <taxon>Ecdysozoa</taxon>
        <taxon>Arthropoda</taxon>
        <taxon>Hexapoda</taxon>
        <taxon>Insecta</taxon>
        <taxon>Pterygota</taxon>
        <taxon>Neoptera</taxon>
        <taxon>Endopterygota</taxon>
        <taxon>Diptera</taxon>
        <taxon>Nematocera</taxon>
        <taxon>Culicoidea</taxon>
        <taxon>Culicidae</taxon>
        <taxon>Anophelinae</taxon>
        <taxon>Anopheles</taxon>
    </lineage>
</organism>
<feature type="compositionally biased region" description="Low complexity" evidence="4">
    <location>
        <begin position="545"/>
        <end position="574"/>
    </location>
</feature>
<dbReference type="PANTHER" id="PTHR39942:SF1">
    <property type="entry name" value="BCDNA.LD26519-RELATED"/>
    <property type="match status" value="1"/>
</dbReference>
<evidence type="ECO:0000313" key="7">
    <source>
        <dbReference type="Proteomes" id="UP000075881"/>
    </source>
</evidence>
<evidence type="ECO:0000313" key="6">
    <source>
        <dbReference type="EnsemblMetazoa" id="ACHR001336-PA"/>
    </source>
</evidence>
<feature type="region of interest" description="Disordered" evidence="4">
    <location>
        <begin position="539"/>
        <end position="590"/>
    </location>
</feature>
<name>A0A182JS54_9DIPT</name>
<keyword evidence="2" id="KW-0863">Zinc-finger</keyword>
<proteinExistence type="predicted"/>
<keyword evidence="1" id="KW-0479">Metal-binding</keyword>
<dbReference type="STRING" id="43041.A0A182JS54"/>
<feature type="region of interest" description="Disordered" evidence="4">
    <location>
        <begin position="309"/>
        <end position="350"/>
    </location>
</feature>
<evidence type="ECO:0000256" key="4">
    <source>
        <dbReference type="SAM" id="MobiDB-lite"/>
    </source>
</evidence>
<evidence type="ECO:0000259" key="5">
    <source>
        <dbReference type="SMART" id="SM00868"/>
    </source>
</evidence>